<dbReference type="Pfam" id="PF13365">
    <property type="entry name" value="Trypsin_2"/>
    <property type="match status" value="1"/>
</dbReference>
<evidence type="ECO:0000313" key="7">
    <source>
        <dbReference type="EMBL" id="MCC2617837.1"/>
    </source>
</evidence>
<reference evidence="7 8" key="1">
    <citation type="submission" date="2021-10" db="EMBL/GenBank/DDBJ databases">
        <title>Draft genome of Aestuariibacter halophilus JC2043.</title>
        <authorList>
            <person name="Emsley S.A."/>
            <person name="Pfannmuller K.M."/>
            <person name="Ushijima B."/>
            <person name="Saw J.H."/>
            <person name="Videau P."/>
        </authorList>
    </citation>
    <scope>NUCLEOTIDE SEQUENCE [LARGE SCALE GENOMIC DNA]</scope>
    <source>
        <strain evidence="7 8">JC2043</strain>
    </source>
</reference>
<evidence type="ECO:0000256" key="1">
    <source>
        <dbReference type="ARBA" id="ARBA00010541"/>
    </source>
</evidence>
<dbReference type="SUPFAM" id="SSF50156">
    <property type="entry name" value="PDZ domain-like"/>
    <property type="match status" value="1"/>
</dbReference>
<evidence type="ECO:0000313" key="8">
    <source>
        <dbReference type="Proteomes" id="UP001520878"/>
    </source>
</evidence>
<organism evidence="7 8">
    <name type="scientific">Fluctibacter halophilus</name>
    <dbReference type="NCBI Taxonomy" id="226011"/>
    <lineage>
        <taxon>Bacteria</taxon>
        <taxon>Pseudomonadati</taxon>
        <taxon>Pseudomonadota</taxon>
        <taxon>Gammaproteobacteria</taxon>
        <taxon>Alteromonadales</taxon>
        <taxon>Alteromonadaceae</taxon>
        <taxon>Fluctibacter</taxon>
    </lineage>
</organism>
<evidence type="ECO:0000256" key="4">
    <source>
        <dbReference type="ARBA" id="ARBA00022825"/>
    </source>
</evidence>
<evidence type="ECO:0000256" key="5">
    <source>
        <dbReference type="SAM" id="Phobius"/>
    </source>
</evidence>
<dbReference type="InterPro" id="IPR009003">
    <property type="entry name" value="Peptidase_S1_PA"/>
</dbReference>
<dbReference type="PRINTS" id="PR00834">
    <property type="entry name" value="PROTEASES2C"/>
</dbReference>
<dbReference type="InterPro" id="IPR001940">
    <property type="entry name" value="Peptidase_S1C"/>
</dbReference>
<dbReference type="RefSeq" id="WP_229162230.1">
    <property type="nucleotide sequence ID" value="NZ_JAJEWP010000006.1"/>
</dbReference>
<dbReference type="Gene3D" id="2.30.42.10">
    <property type="match status" value="1"/>
</dbReference>
<dbReference type="SUPFAM" id="SSF50494">
    <property type="entry name" value="Trypsin-like serine proteases"/>
    <property type="match status" value="1"/>
</dbReference>
<dbReference type="Pfam" id="PF13180">
    <property type="entry name" value="PDZ_2"/>
    <property type="match status" value="1"/>
</dbReference>
<dbReference type="PROSITE" id="PS50106">
    <property type="entry name" value="PDZ"/>
    <property type="match status" value="1"/>
</dbReference>
<keyword evidence="2" id="KW-0645">Protease</keyword>
<keyword evidence="4" id="KW-0720">Serine protease</keyword>
<gene>
    <name evidence="7" type="ORF">LJ739_16415</name>
</gene>
<feature type="transmembrane region" description="Helical" evidence="5">
    <location>
        <begin position="6"/>
        <end position="28"/>
    </location>
</feature>
<dbReference type="Gene3D" id="2.40.10.10">
    <property type="entry name" value="Trypsin-like serine proteases"/>
    <property type="match status" value="2"/>
</dbReference>
<sequence length="361" mass="38356">MTSPSWLRFLLKSIAMGLILSVVVLLLVPELRYGNGGLSGLLSRQHNSSDKLSYYQAVSRAAPAVVNIYSNSIDIRSSIFRRQQVERTSLGSGVVMTENGYILTCLHVIQNADSILVGMQDGELAEAEIVGQDRYTDLAVLKINAENLHVIPQIENPDIRIGDVVLAIGNPYNLGQTITQGIVSRTGRNFIGPSLSASSVDFIQTDAVLNEGNSGGALIDSNGNLIGINNANFKTLDSRRRVLNVDGVFFAVPYTLAKRVMDEIIAKGRASHGQLGFSGNTLQNQPGILVDTVYPSGPSALAGLRAGDVILAINGISVEDVNQALDTVANSAPGTILTLSVMRGEEALELAVQVAELGADS</sequence>
<comment type="caution">
    <text evidence="7">The sequence shown here is derived from an EMBL/GenBank/DDBJ whole genome shotgun (WGS) entry which is preliminary data.</text>
</comment>
<dbReference type="SMART" id="SM00228">
    <property type="entry name" value="PDZ"/>
    <property type="match status" value="1"/>
</dbReference>
<evidence type="ECO:0000256" key="3">
    <source>
        <dbReference type="ARBA" id="ARBA00022801"/>
    </source>
</evidence>
<feature type="domain" description="PDZ" evidence="6">
    <location>
        <begin position="264"/>
        <end position="345"/>
    </location>
</feature>
<dbReference type="InterPro" id="IPR043504">
    <property type="entry name" value="Peptidase_S1_PA_chymotrypsin"/>
</dbReference>
<keyword evidence="5" id="KW-0472">Membrane</keyword>
<keyword evidence="8" id="KW-1185">Reference proteome</keyword>
<dbReference type="InterPro" id="IPR036034">
    <property type="entry name" value="PDZ_sf"/>
</dbReference>
<keyword evidence="3" id="KW-0378">Hydrolase</keyword>
<name>A0ABS8GB68_9ALTE</name>
<accession>A0ABS8GB68</accession>
<dbReference type="PANTHER" id="PTHR22939">
    <property type="entry name" value="SERINE PROTEASE FAMILY S1C HTRA-RELATED"/>
    <property type="match status" value="1"/>
</dbReference>
<dbReference type="Proteomes" id="UP001520878">
    <property type="component" value="Unassembled WGS sequence"/>
</dbReference>
<evidence type="ECO:0000256" key="2">
    <source>
        <dbReference type="ARBA" id="ARBA00022670"/>
    </source>
</evidence>
<comment type="similarity">
    <text evidence="1">Belongs to the peptidase S1C family.</text>
</comment>
<dbReference type="PANTHER" id="PTHR22939:SF101">
    <property type="entry name" value="PERIPLASMIC PH-DEPENDENT SERINE ENDOPROTEASE DEGQ"/>
    <property type="match status" value="1"/>
</dbReference>
<keyword evidence="5" id="KW-1133">Transmembrane helix</keyword>
<evidence type="ECO:0000259" key="6">
    <source>
        <dbReference type="PROSITE" id="PS50106"/>
    </source>
</evidence>
<protein>
    <submittedName>
        <fullName evidence="7">Trypsin-like peptidase domain-containing protein</fullName>
    </submittedName>
</protein>
<dbReference type="EMBL" id="JAJEWP010000006">
    <property type="protein sequence ID" value="MCC2617837.1"/>
    <property type="molecule type" value="Genomic_DNA"/>
</dbReference>
<keyword evidence="5" id="KW-0812">Transmembrane</keyword>
<dbReference type="InterPro" id="IPR001478">
    <property type="entry name" value="PDZ"/>
</dbReference>
<proteinExistence type="inferred from homology"/>